<name>A0A182YIN9_ANOST</name>
<dbReference type="PANTHER" id="PTHR15590">
    <property type="entry name" value="CX9C MOTIF-CONTAINING PROTEIN 4"/>
    <property type="match status" value="1"/>
</dbReference>
<proteinExistence type="inferred from homology"/>
<evidence type="ECO:0000313" key="5">
    <source>
        <dbReference type="EnsemblMetazoa" id="ASTEI08325-PA"/>
    </source>
</evidence>
<comment type="subcellular location">
    <subcellularLocation>
        <location evidence="1">Mitochondrion</location>
    </subcellularLocation>
</comment>
<evidence type="ECO:0000313" key="6">
    <source>
        <dbReference type="Proteomes" id="UP000076408"/>
    </source>
</evidence>
<keyword evidence="3" id="KW-0496">Mitochondrion</keyword>
<sequence>MSQRKSKDPCKAAACKIQTCLREHSYDEVKCYDVIEDMRQCCLKWHKVSLCCSGIQLDRDYKAEKETILRERATAPMPTDPRRPLRVPKRNWVQRNPRLFSNLLTGTALLIFFSKPLYDAFIAEPEPGALPPREIRSVRIGPK</sequence>
<dbReference type="InterPro" id="IPR027179">
    <property type="entry name" value="CMC4"/>
</dbReference>
<dbReference type="OMA" id="IRHEWIN"/>
<organism evidence="5 6">
    <name type="scientific">Anopheles stephensi</name>
    <name type="common">Indo-Pakistan malaria mosquito</name>
    <dbReference type="NCBI Taxonomy" id="30069"/>
    <lineage>
        <taxon>Eukaryota</taxon>
        <taxon>Metazoa</taxon>
        <taxon>Ecdysozoa</taxon>
        <taxon>Arthropoda</taxon>
        <taxon>Hexapoda</taxon>
        <taxon>Insecta</taxon>
        <taxon>Pterygota</taxon>
        <taxon>Neoptera</taxon>
        <taxon>Endopterygota</taxon>
        <taxon>Diptera</taxon>
        <taxon>Nematocera</taxon>
        <taxon>Culicoidea</taxon>
        <taxon>Culicidae</taxon>
        <taxon>Anophelinae</taxon>
        <taxon>Anopheles</taxon>
    </lineage>
</organism>
<dbReference type="AlphaFoldDB" id="A0A182YIN9"/>
<protein>
    <submittedName>
        <fullName evidence="5">Uncharacterized protein</fullName>
    </submittedName>
</protein>
<keyword evidence="6" id="KW-1185">Reference proteome</keyword>
<dbReference type="InterPro" id="IPR009069">
    <property type="entry name" value="Cys_alpha_HP_mot_SF"/>
</dbReference>
<dbReference type="PROSITE" id="PS51808">
    <property type="entry name" value="CHCH"/>
    <property type="match status" value="1"/>
</dbReference>
<reference evidence="5" key="2">
    <citation type="submission" date="2020-05" db="UniProtKB">
        <authorList>
            <consortium name="EnsemblMetazoa"/>
        </authorList>
    </citation>
    <scope>IDENTIFICATION</scope>
    <source>
        <strain evidence="5">Indian</strain>
    </source>
</reference>
<dbReference type="Gene3D" id="1.10.287.1130">
    <property type="entry name" value="CytochromE C oxidase copper chaperone"/>
    <property type="match status" value="1"/>
</dbReference>
<dbReference type="GO" id="GO:0005758">
    <property type="term" value="C:mitochondrial intermembrane space"/>
    <property type="evidence" value="ECO:0007669"/>
    <property type="project" value="TreeGrafter"/>
</dbReference>
<dbReference type="VEuPathDB" id="VectorBase:ASTEI20_040977"/>
<dbReference type="EnsemblMetazoa" id="ASTEI08325-RA">
    <property type="protein sequence ID" value="ASTEI08325-PA"/>
    <property type="gene ID" value="ASTEI08325"/>
</dbReference>
<reference evidence="6" key="1">
    <citation type="journal article" date="2014" name="Genome Biol.">
        <title>Genome analysis of a major urban malaria vector mosquito, Anopheles stephensi.</title>
        <authorList>
            <person name="Jiang X."/>
            <person name="Peery A."/>
            <person name="Hall A.B."/>
            <person name="Sharma A."/>
            <person name="Chen X.G."/>
            <person name="Waterhouse R.M."/>
            <person name="Komissarov A."/>
            <person name="Riehle M.M."/>
            <person name="Shouche Y."/>
            <person name="Sharakhova M.V."/>
            <person name="Lawson D."/>
            <person name="Pakpour N."/>
            <person name="Arensburger P."/>
            <person name="Davidson V.L."/>
            <person name="Eiglmeier K."/>
            <person name="Emrich S."/>
            <person name="George P."/>
            <person name="Kennedy R.C."/>
            <person name="Mane S.P."/>
            <person name="Maslen G."/>
            <person name="Oringanje C."/>
            <person name="Qi Y."/>
            <person name="Settlage R."/>
            <person name="Tojo M."/>
            <person name="Tubio J.M."/>
            <person name="Unger M.F."/>
            <person name="Wang B."/>
            <person name="Vernick K.D."/>
            <person name="Ribeiro J.M."/>
            <person name="James A.A."/>
            <person name="Michel K."/>
            <person name="Riehle M.A."/>
            <person name="Luckhart S."/>
            <person name="Sharakhov I.V."/>
            <person name="Tu Z."/>
        </authorList>
    </citation>
    <scope>NUCLEOTIDE SEQUENCE [LARGE SCALE GENOMIC DNA]</scope>
    <source>
        <strain evidence="6">Indian</strain>
    </source>
</reference>
<dbReference type="STRING" id="30069.A0A182YIN9"/>
<evidence type="ECO:0000256" key="1">
    <source>
        <dbReference type="ARBA" id="ARBA00004173"/>
    </source>
</evidence>
<evidence type="ECO:0000256" key="3">
    <source>
        <dbReference type="ARBA" id="ARBA00023128"/>
    </source>
</evidence>
<accession>A0A182YIN9</accession>
<comment type="similarity">
    <text evidence="2">Belongs to the CMC4 family.</text>
</comment>
<dbReference type="VEuPathDB" id="VectorBase:ASTEI08325"/>
<evidence type="ECO:0000256" key="2">
    <source>
        <dbReference type="ARBA" id="ARBA00009858"/>
    </source>
</evidence>
<dbReference type="Proteomes" id="UP000076408">
    <property type="component" value="Unassembled WGS sequence"/>
</dbReference>
<dbReference type="Pfam" id="PF08991">
    <property type="entry name" value="CMC4"/>
    <property type="match status" value="1"/>
</dbReference>
<dbReference type="SUPFAM" id="SSF47072">
    <property type="entry name" value="Cysteine alpha-hairpin motif"/>
    <property type="match status" value="1"/>
</dbReference>
<dbReference type="PANTHER" id="PTHR15590:SF0">
    <property type="entry name" value="CX9C MOTIF-CONTAINING PROTEIN 4"/>
    <property type="match status" value="1"/>
</dbReference>
<keyword evidence="4" id="KW-1015">Disulfide bond</keyword>
<evidence type="ECO:0000256" key="4">
    <source>
        <dbReference type="ARBA" id="ARBA00023157"/>
    </source>
</evidence>